<feature type="transmembrane region" description="Helical" evidence="9">
    <location>
        <begin position="53"/>
        <end position="72"/>
    </location>
</feature>
<dbReference type="InterPro" id="IPR004638">
    <property type="entry name" value="EmrB-like"/>
</dbReference>
<dbReference type="FunFam" id="1.20.1720.10:FF:000002">
    <property type="entry name" value="Multidrug resistance protein B"/>
    <property type="match status" value="1"/>
</dbReference>
<dbReference type="GO" id="GO:1990961">
    <property type="term" value="P:xenobiotic detoxification by transmembrane export across the plasma membrane"/>
    <property type="evidence" value="ECO:0007669"/>
    <property type="project" value="UniProtKB-ARBA"/>
</dbReference>
<feature type="transmembrane region" description="Helical" evidence="9">
    <location>
        <begin position="226"/>
        <end position="251"/>
    </location>
</feature>
<name>A0A495RJX3_9GAMM</name>
<dbReference type="AlphaFoldDB" id="A0A495RJX3"/>
<dbReference type="RefSeq" id="WP_121144497.1">
    <property type="nucleotide sequence ID" value="NZ_RBWY01000001.1"/>
</dbReference>
<evidence type="ECO:0000313" key="11">
    <source>
        <dbReference type="EMBL" id="RKS87614.1"/>
    </source>
</evidence>
<protein>
    <submittedName>
        <fullName evidence="11">DHA2 family multidrug resistance protein</fullName>
    </submittedName>
</protein>
<feature type="transmembrane region" description="Helical" evidence="9">
    <location>
        <begin position="201"/>
        <end position="220"/>
    </location>
</feature>
<evidence type="ECO:0000256" key="3">
    <source>
        <dbReference type="ARBA" id="ARBA00022448"/>
    </source>
</evidence>
<evidence type="ECO:0000256" key="5">
    <source>
        <dbReference type="ARBA" id="ARBA00022519"/>
    </source>
</evidence>
<evidence type="ECO:0000256" key="1">
    <source>
        <dbReference type="ARBA" id="ARBA00004429"/>
    </source>
</evidence>
<feature type="domain" description="Major facilitator superfamily (MFS) profile" evidence="10">
    <location>
        <begin position="15"/>
        <end position="503"/>
    </location>
</feature>
<dbReference type="InterPro" id="IPR020846">
    <property type="entry name" value="MFS_dom"/>
</dbReference>
<keyword evidence="6 9" id="KW-0812">Transmembrane</keyword>
<comment type="subcellular location">
    <subcellularLocation>
        <location evidence="1">Cell inner membrane</location>
        <topology evidence="1">Multi-pass membrane protein</topology>
    </subcellularLocation>
</comment>
<feature type="transmembrane region" description="Helical" evidence="9">
    <location>
        <begin position="140"/>
        <end position="161"/>
    </location>
</feature>
<dbReference type="PRINTS" id="PR01036">
    <property type="entry name" value="TCRTETB"/>
</dbReference>
<dbReference type="GO" id="GO:0022857">
    <property type="term" value="F:transmembrane transporter activity"/>
    <property type="evidence" value="ECO:0007669"/>
    <property type="project" value="InterPro"/>
</dbReference>
<dbReference type="Gene3D" id="1.20.1720.10">
    <property type="entry name" value="Multidrug resistance protein D"/>
    <property type="match status" value="1"/>
</dbReference>
<dbReference type="Gene3D" id="1.20.1250.20">
    <property type="entry name" value="MFS general substrate transporter like domains"/>
    <property type="match status" value="1"/>
</dbReference>
<evidence type="ECO:0000259" key="10">
    <source>
        <dbReference type="PROSITE" id="PS50850"/>
    </source>
</evidence>
<gene>
    <name evidence="11" type="ORF">DES39_0854</name>
</gene>
<dbReference type="NCBIfam" id="TIGR00711">
    <property type="entry name" value="efflux_EmrB"/>
    <property type="match status" value="1"/>
</dbReference>
<dbReference type="InterPro" id="IPR036259">
    <property type="entry name" value="MFS_trans_sf"/>
</dbReference>
<feature type="transmembrane region" description="Helical" evidence="9">
    <location>
        <begin position="373"/>
        <end position="392"/>
    </location>
</feature>
<proteinExistence type="inferred from homology"/>
<evidence type="ECO:0000256" key="2">
    <source>
        <dbReference type="ARBA" id="ARBA00008537"/>
    </source>
</evidence>
<keyword evidence="12" id="KW-1185">Reference proteome</keyword>
<dbReference type="PANTHER" id="PTHR42718">
    <property type="entry name" value="MAJOR FACILITATOR SUPERFAMILY MULTIDRUG TRANSPORTER MFSC"/>
    <property type="match status" value="1"/>
</dbReference>
<feature type="transmembrane region" description="Helical" evidence="9">
    <location>
        <begin position="12"/>
        <end position="33"/>
    </location>
</feature>
<feature type="transmembrane region" description="Helical" evidence="9">
    <location>
        <begin position="167"/>
        <end position="189"/>
    </location>
</feature>
<keyword evidence="4" id="KW-1003">Cell membrane</keyword>
<feature type="transmembrane region" description="Helical" evidence="9">
    <location>
        <begin position="303"/>
        <end position="323"/>
    </location>
</feature>
<evidence type="ECO:0000256" key="9">
    <source>
        <dbReference type="SAM" id="Phobius"/>
    </source>
</evidence>
<sequence length="506" mass="55196">MSTIEPLKGTKLVFMTVLLSFATFMQVLDSTIANVAIPTISGSLGVSNTEGTWVITTFGVSNAMSIALTGFLAKRYGEVKVFLWATGLFTLFSFLCGISDSLGMLLFFRCVQGAVAGPVIPLSQSILLRGYPARLQKMALALWSMTIILAPVCGPILGGYISDNYNWGWIFFMNVPIGIAVVLFGAYLLKPMESTVVKIPFNYIGLALLTVGVGCLQVFLDKGQELNWFASNEIIVLAIIAVITLTFLVIWEVNNKNPVVDLALFKIRNFSIGTISTSLSYMAYFGAIVLLPQLLQEVYSYNATWAGIALAPIGLLPILLSASVAKICDHVDIRAVITTSFVFYSICFFWRAYTFELNIDFTGIALPQLIQGIAIACFFMPLTILTLSGLPAERLASASSLSNFFRTLAGSVGTSITTTLWANRASLHHAHLTESITPYDPNSVAYFNQMAEHGLSSTQTASYINEQISAQSLIMSANDIFWLCGWVFIGLIISIWFAKPPFKSMG</sequence>
<feature type="transmembrane region" description="Helical" evidence="9">
    <location>
        <begin position="480"/>
        <end position="498"/>
    </location>
</feature>
<accession>A0A495RJX3</accession>
<dbReference type="GO" id="GO:0015721">
    <property type="term" value="P:bile acid and bile salt transport"/>
    <property type="evidence" value="ECO:0007669"/>
    <property type="project" value="UniProtKB-ARBA"/>
</dbReference>
<comment type="similarity">
    <text evidence="2">Belongs to the major facilitator superfamily. EmrB family.</text>
</comment>
<evidence type="ECO:0000313" key="12">
    <source>
        <dbReference type="Proteomes" id="UP000278542"/>
    </source>
</evidence>
<evidence type="ECO:0000256" key="6">
    <source>
        <dbReference type="ARBA" id="ARBA00022692"/>
    </source>
</evidence>
<dbReference type="EMBL" id="RBWY01000001">
    <property type="protein sequence ID" value="RKS87614.1"/>
    <property type="molecule type" value="Genomic_DNA"/>
</dbReference>
<dbReference type="Proteomes" id="UP000278542">
    <property type="component" value="Unassembled WGS sequence"/>
</dbReference>
<keyword evidence="5" id="KW-0997">Cell inner membrane</keyword>
<dbReference type="OrthoDB" id="9812221at2"/>
<evidence type="ECO:0000256" key="8">
    <source>
        <dbReference type="ARBA" id="ARBA00023136"/>
    </source>
</evidence>
<reference evidence="11 12" key="1">
    <citation type="submission" date="2018-10" db="EMBL/GenBank/DDBJ databases">
        <title>Genomic Encyclopedia of Type Strains, Phase IV (KMG-IV): sequencing the most valuable type-strain genomes for metagenomic binning, comparative biology and taxonomic classification.</title>
        <authorList>
            <person name="Goeker M."/>
        </authorList>
    </citation>
    <scope>NUCLEOTIDE SEQUENCE [LARGE SCALE GENOMIC DNA]</scope>
    <source>
        <strain evidence="11 12">DSM 22228</strain>
    </source>
</reference>
<dbReference type="InterPro" id="IPR011701">
    <property type="entry name" value="MFS"/>
</dbReference>
<feature type="transmembrane region" description="Helical" evidence="9">
    <location>
        <begin position="335"/>
        <end position="353"/>
    </location>
</feature>
<keyword evidence="3" id="KW-0813">Transport</keyword>
<dbReference type="SUPFAM" id="SSF103473">
    <property type="entry name" value="MFS general substrate transporter"/>
    <property type="match status" value="1"/>
</dbReference>
<dbReference type="Pfam" id="PF07690">
    <property type="entry name" value="MFS_1"/>
    <property type="match status" value="1"/>
</dbReference>
<feature type="transmembrane region" description="Helical" evidence="9">
    <location>
        <begin position="272"/>
        <end position="291"/>
    </location>
</feature>
<comment type="caution">
    <text evidence="11">The sequence shown here is derived from an EMBL/GenBank/DDBJ whole genome shotgun (WGS) entry which is preliminary data.</text>
</comment>
<organism evidence="11 12">
    <name type="scientific">Orbus hercynius</name>
    <dbReference type="NCBI Taxonomy" id="593135"/>
    <lineage>
        <taxon>Bacteria</taxon>
        <taxon>Pseudomonadati</taxon>
        <taxon>Pseudomonadota</taxon>
        <taxon>Gammaproteobacteria</taxon>
        <taxon>Orbales</taxon>
        <taxon>Orbaceae</taxon>
        <taxon>Orbus</taxon>
    </lineage>
</organism>
<dbReference type="PROSITE" id="PS50850">
    <property type="entry name" value="MFS"/>
    <property type="match status" value="1"/>
</dbReference>
<keyword evidence="7 9" id="KW-1133">Transmembrane helix</keyword>
<dbReference type="GO" id="GO:0005886">
    <property type="term" value="C:plasma membrane"/>
    <property type="evidence" value="ECO:0007669"/>
    <property type="project" value="UniProtKB-SubCell"/>
</dbReference>
<feature type="transmembrane region" description="Helical" evidence="9">
    <location>
        <begin position="106"/>
        <end position="128"/>
    </location>
</feature>
<evidence type="ECO:0000256" key="7">
    <source>
        <dbReference type="ARBA" id="ARBA00022989"/>
    </source>
</evidence>
<evidence type="ECO:0000256" key="4">
    <source>
        <dbReference type="ARBA" id="ARBA00022475"/>
    </source>
</evidence>
<keyword evidence="8 9" id="KW-0472">Membrane</keyword>
<dbReference type="CDD" id="cd17503">
    <property type="entry name" value="MFS_LmrB_MDR_like"/>
    <property type="match status" value="1"/>
</dbReference>
<feature type="transmembrane region" description="Helical" evidence="9">
    <location>
        <begin position="81"/>
        <end position="100"/>
    </location>
</feature>
<dbReference type="PANTHER" id="PTHR42718:SF9">
    <property type="entry name" value="MAJOR FACILITATOR SUPERFAMILY MULTIDRUG TRANSPORTER MFSC"/>
    <property type="match status" value="1"/>
</dbReference>